<protein>
    <submittedName>
        <fullName evidence="1">16527_t:CDS:1</fullName>
    </submittedName>
</protein>
<accession>A0ACA9LMI0</accession>
<sequence>MFLSIIWKNELERAPYGFCFFQAMLVSLNNHNFDYNDVLEPTWIRWFSFAGINQLCSFPGTILSGRAAYIVYKHMDQLRNSSTTTSTEHVISQDNHTKFSRDPFSKNSKSYNLTRAAAIRMVTFSLLFAFVNLVASIPSFAAIIKGDVLSKEPSLIDFVGSSLGIYVFLVFGWPHNLEKVKQAIVIMEEYGIPGSSSSTSAGHNQYGYVNKNSSTSSTFIINKMNTKVEDQAIIDRAKEFMKDFRNPSNLISFKYLVEDLEVEPSASLLELLVDAILLLSDASLFKCYTRNTIPHLELHLRTWIATLEVVFYSPTVLTRETRDKLYSNLD</sequence>
<gene>
    <name evidence="1" type="ORF">SPELUC_LOCUS4418</name>
</gene>
<evidence type="ECO:0000313" key="2">
    <source>
        <dbReference type="Proteomes" id="UP000789366"/>
    </source>
</evidence>
<organism evidence="1 2">
    <name type="scientific">Cetraspora pellucida</name>
    <dbReference type="NCBI Taxonomy" id="1433469"/>
    <lineage>
        <taxon>Eukaryota</taxon>
        <taxon>Fungi</taxon>
        <taxon>Fungi incertae sedis</taxon>
        <taxon>Mucoromycota</taxon>
        <taxon>Glomeromycotina</taxon>
        <taxon>Glomeromycetes</taxon>
        <taxon>Diversisporales</taxon>
        <taxon>Gigasporaceae</taxon>
        <taxon>Cetraspora</taxon>
    </lineage>
</organism>
<dbReference type="EMBL" id="CAJVPW010003925">
    <property type="protein sequence ID" value="CAG8532195.1"/>
    <property type="molecule type" value="Genomic_DNA"/>
</dbReference>
<feature type="non-terminal residue" evidence="1">
    <location>
        <position position="1"/>
    </location>
</feature>
<feature type="non-terminal residue" evidence="1">
    <location>
        <position position="330"/>
    </location>
</feature>
<proteinExistence type="predicted"/>
<comment type="caution">
    <text evidence="1">The sequence shown here is derived from an EMBL/GenBank/DDBJ whole genome shotgun (WGS) entry which is preliminary data.</text>
</comment>
<keyword evidence="2" id="KW-1185">Reference proteome</keyword>
<reference evidence="1" key="1">
    <citation type="submission" date="2021-06" db="EMBL/GenBank/DDBJ databases">
        <authorList>
            <person name="Kallberg Y."/>
            <person name="Tangrot J."/>
            <person name="Rosling A."/>
        </authorList>
    </citation>
    <scope>NUCLEOTIDE SEQUENCE</scope>
    <source>
        <strain evidence="1">28 12/20/2015</strain>
    </source>
</reference>
<name>A0ACA9LMI0_9GLOM</name>
<evidence type="ECO:0000313" key="1">
    <source>
        <dbReference type="EMBL" id="CAG8532195.1"/>
    </source>
</evidence>
<dbReference type="Proteomes" id="UP000789366">
    <property type="component" value="Unassembled WGS sequence"/>
</dbReference>